<feature type="coiled-coil region" evidence="1">
    <location>
        <begin position="63"/>
        <end position="104"/>
    </location>
</feature>
<evidence type="ECO:0000259" key="2">
    <source>
        <dbReference type="Pfam" id="PF25298"/>
    </source>
</evidence>
<dbReference type="AlphaFoldDB" id="A0AAU9TPP8"/>
<dbReference type="Proteomes" id="UP001153954">
    <property type="component" value="Unassembled WGS sequence"/>
</dbReference>
<keyword evidence="1" id="KW-0175">Coiled coil</keyword>
<evidence type="ECO:0000313" key="4">
    <source>
        <dbReference type="Proteomes" id="UP001153954"/>
    </source>
</evidence>
<dbReference type="EMBL" id="CAKOGL010000006">
    <property type="protein sequence ID" value="CAH2087429.1"/>
    <property type="molecule type" value="Genomic_DNA"/>
</dbReference>
<evidence type="ECO:0000256" key="1">
    <source>
        <dbReference type="SAM" id="Coils"/>
    </source>
</evidence>
<feature type="domain" description="FP protein C-terminal" evidence="2">
    <location>
        <begin position="235"/>
        <end position="286"/>
    </location>
</feature>
<dbReference type="InterPro" id="IPR057251">
    <property type="entry name" value="FP_C"/>
</dbReference>
<proteinExistence type="predicted"/>
<sequence>MTSPVTDSENKEMDIVTTPLHSYVNLRNKRAREPSVSPSQFNNFTKEMRGLITSLNKEHGQELVKITVNLKEMQETNANIEKSVSLLITQNEEFRKKIELLEAQVHKDRDYISILERKVEDMQRLSCKSSIELKNVPKKPHETREDLIDMVMKLSKNINLEMNAKDVGDIYRLKGNKESLKNPTIILEFCSSIMKTDLLKKTKDFNIKNKSKLQGKHLGLTTNEDTPIFISERLTAKGARLYFLARDLIRSNKVKYCWTSYGKIYVRKDESSKVILIQSEAQLHQMKQEI</sequence>
<name>A0AAU9TPP8_EUPED</name>
<gene>
    <name evidence="3" type="ORF">EEDITHA_LOCUS3693</name>
</gene>
<accession>A0AAU9TPP8</accession>
<reference evidence="3" key="1">
    <citation type="submission" date="2022-03" db="EMBL/GenBank/DDBJ databases">
        <authorList>
            <person name="Tunstrom K."/>
        </authorList>
    </citation>
    <scope>NUCLEOTIDE SEQUENCE</scope>
</reference>
<keyword evidence="4" id="KW-1185">Reference proteome</keyword>
<evidence type="ECO:0000313" key="3">
    <source>
        <dbReference type="EMBL" id="CAH2087429.1"/>
    </source>
</evidence>
<protein>
    <recommendedName>
        <fullName evidence="2">FP protein C-terminal domain-containing protein</fullName>
    </recommendedName>
</protein>
<comment type="caution">
    <text evidence="3">The sequence shown here is derived from an EMBL/GenBank/DDBJ whole genome shotgun (WGS) entry which is preliminary data.</text>
</comment>
<dbReference type="Pfam" id="PF25298">
    <property type="entry name" value="Baculo_FP_2nd"/>
    <property type="match status" value="1"/>
</dbReference>
<organism evidence="3 4">
    <name type="scientific">Euphydryas editha</name>
    <name type="common">Edith's checkerspot</name>
    <dbReference type="NCBI Taxonomy" id="104508"/>
    <lineage>
        <taxon>Eukaryota</taxon>
        <taxon>Metazoa</taxon>
        <taxon>Ecdysozoa</taxon>
        <taxon>Arthropoda</taxon>
        <taxon>Hexapoda</taxon>
        <taxon>Insecta</taxon>
        <taxon>Pterygota</taxon>
        <taxon>Neoptera</taxon>
        <taxon>Endopterygota</taxon>
        <taxon>Lepidoptera</taxon>
        <taxon>Glossata</taxon>
        <taxon>Ditrysia</taxon>
        <taxon>Papilionoidea</taxon>
        <taxon>Nymphalidae</taxon>
        <taxon>Nymphalinae</taxon>
        <taxon>Euphydryas</taxon>
    </lineage>
</organism>